<evidence type="ECO:0000256" key="2">
    <source>
        <dbReference type="ARBA" id="ARBA00022670"/>
    </source>
</evidence>
<evidence type="ECO:0000256" key="4">
    <source>
        <dbReference type="SAM" id="MobiDB-lite"/>
    </source>
</evidence>
<dbReference type="GO" id="GO:0008234">
    <property type="term" value="F:cysteine-type peptidase activity"/>
    <property type="evidence" value="ECO:0007669"/>
    <property type="project" value="InterPro"/>
</dbReference>
<evidence type="ECO:0000313" key="7">
    <source>
        <dbReference type="EnsemblPlants" id="KQJ90757"/>
    </source>
</evidence>
<dbReference type="GO" id="GO:0006508">
    <property type="term" value="P:proteolysis"/>
    <property type="evidence" value="ECO:0007669"/>
    <property type="project" value="UniProtKB-KW"/>
</dbReference>
<dbReference type="AlphaFoldDB" id="A0A0Q3LDV7"/>
<dbReference type="Gramene" id="KQJ90757">
    <property type="protein sequence ID" value="KQJ90757"/>
    <property type="gene ID" value="BRADI_4g33755v3"/>
</dbReference>
<keyword evidence="2" id="KW-0645">Protease</keyword>
<dbReference type="Pfam" id="PF02902">
    <property type="entry name" value="Peptidase_C48"/>
    <property type="match status" value="1"/>
</dbReference>
<feature type="region of interest" description="Disordered" evidence="4">
    <location>
        <begin position="295"/>
        <end position="399"/>
    </location>
</feature>
<dbReference type="OrthoDB" id="669288at2759"/>
<evidence type="ECO:0000259" key="5">
    <source>
        <dbReference type="Pfam" id="PF02902"/>
    </source>
</evidence>
<feature type="domain" description="Ubiquitin-like protease family profile" evidence="5">
    <location>
        <begin position="438"/>
        <end position="522"/>
    </location>
</feature>
<dbReference type="FunCoup" id="A0A0Q3LDV7">
    <property type="interactions" value="313"/>
</dbReference>
<evidence type="ECO:0000313" key="8">
    <source>
        <dbReference type="Proteomes" id="UP000008810"/>
    </source>
</evidence>
<proteinExistence type="inferred from homology"/>
<feature type="compositionally biased region" description="Acidic residues" evidence="4">
    <location>
        <begin position="323"/>
        <end position="339"/>
    </location>
</feature>
<reference evidence="6" key="2">
    <citation type="submission" date="2017-06" db="EMBL/GenBank/DDBJ databases">
        <title>WGS assembly of Brachypodium distachyon.</title>
        <authorList>
            <consortium name="The International Brachypodium Initiative"/>
            <person name="Lucas S."/>
            <person name="Harmon-Smith M."/>
            <person name="Lail K."/>
            <person name="Tice H."/>
            <person name="Grimwood J."/>
            <person name="Bruce D."/>
            <person name="Barry K."/>
            <person name="Shu S."/>
            <person name="Lindquist E."/>
            <person name="Wang M."/>
            <person name="Pitluck S."/>
            <person name="Vogel J.P."/>
            <person name="Garvin D.F."/>
            <person name="Mockler T.C."/>
            <person name="Schmutz J."/>
            <person name="Rokhsar D."/>
            <person name="Bevan M.W."/>
        </authorList>
    </citation>
    <scope>NUCLEOTIDE SEQUENCE</scope>
    <source>
        <strain evidence="6">Bd21</strain>
    </source>
</reference>
<gene>
    <name evidence="6" type="ORF">BRADI_4g33755v3</name>
</gene>
<evidence type="ECO:0000256" key="3">
    <source>
        <dbReference type="ARBA" id="ARBA00022801"/>
    </source>
</evidence>
<evidence type="ECO:0000313" key="6">
    <source>
        <dbReference type="EMBL" id="KQJ90757.1"/>
    </source>
</evidence>
<name>A0A0Q3LDV7_BRADI</name>
<dbReference type="Gene3D" id="3.40.395.10">
    <property type="entry name" value="Adenoviral Proteinase, Chain A"/>
    <property type="match status" value="1"/>
</dbReference>
<evidence type="ECO:0000256" key="1">
    <source>
        <dbReference type="ARBA" id="ARBA00005234"/>
    </source>
</evidence>
<keyword evidence="3" id="KW-0378">Hydrolase</keyword>
<dbReference type="PANTHER" id="PTHR36479:SF11">
    <property type="entry name" value="NPH3 DOMAIN-CONTAINING PROTEIN"/>
    <property type="match status" value="1"/>
</dbReference>
<dbReference type="InterPro" id="IPR003653">
    <property type="entry name" value="Peptidase_C48_C"/>
</dbReference>
<comment type="similarity">
    <text evidence="1">Belongs to the peptidase C48 family.</text>
</comment>
<dbReference type="InParanoid" id="A0A0Q3LDV7"/>
<dbReference type="InterPro" id="IPR038765">
    <property type="entry name" value="Papain-like_cys_pep_sf"/>
</dbReference>
<protein>
    <recommendedName>
        <fullName evidence="5">Ubiquitin-like protease family profile domain-containing protein</fullName>
    </recommendedName>
</protein>
<reference evidence="7" key="3">
    <citation type="submission" date="2018-08" db="UniProtKB">
        <authorList>
            <consortium name="EnsemblPlants"/>
        </authorList>
    </citation>
    <scope>IDENTIFICATION</scope>
    <source>
        <strain evidence="7">cv. Bd21</strain>
    </source>
</reference>
<dbReference type="PANTHER" id="PTHR36479">
    <property type="entry name" value="ULP_PROTEASE DOMAIN-CONTAINING PROTEIN"/>
    <property type="match status" value="1"/>
</dbReference>
<sequence length="565" mass="63123">MVRKRGEVDSGDEDLKPVGVRNRASPYGLTKLYKGFSGAQKLDFRNMEFTSFLHINTTKLHNKSIDWLASCYDPAARGLLIPGRGRIPMTEESVYNALGCPHGTEPVPYKVDKDIEARLAPEMFPGMNLSKTPLHSQVNTILKNMTESGDRFKRLVLLYIMSTILTPTTTTRISNRCYPVLDDIANVHNYNFCKFVLDQLDENLSKKKLNKGCRCSPFLHVAWAATILTAWTNSLIDEVMKADTKEDGSFGKLQMRNKVETIVGQFASGMTCLVGNLVQGWTGLTPPESEEMTRRFATVTGGVPRRSRTARGRFEGFTYPSDTDTDDEEQELDGCDSSDGDPPHNQDGDNQDVGMDGDDDHEGQGSGADGGNNNDRGAHTDNDEAPCNDGPGNEHCGGGVVPASGSRAVHAVSPAVGSASRPVMFPFLQLWGESEKEKEGHWYSISLNINQRKFEILDSLRGPKDDELILHSGEMVLHIKRAWREHYAGAKIQIQDFTTEHIVVPMQDNIDDRGYYMIEFMKKWDGRIVPALVPDDIFEARKILTHQLIMNQDFNEKRNAKEFIE</sequence>
<organism evidence="6">
    <name type="scientific">Brachypodium distachyon</name>
    <name type="common">Purple false brome</name>
    <name type="synonym">Trachynia distachya</name>
    <dbReference type="NCBI Taxonomy" id="15368"/>
    <lineage>
        <taxon>Eukaryota</taxon>
        <taxon>Viridiplantae</taxon>
        <taxon>Streptophyta</taxon>
        <taxon>Embryophyta</taxon>
        <taxon>Tracheophyta</taxon>
        <taxon>Spermatophyta</taxon>
        <taxon>Magnoliopsida</taxon>
        <taxon>Liliopsida</taxon>
        <taxon>Poales</taxon>
        <taxon>Poaceae</taxon>
        <taxon>BOP clade</taxon>
        <taxon>Pooideae</taxon>
        <taxon>Stipodae</taxon>
        <taxon>Brachypodieae</taxon>
        <taxon>Brachypodium</taxon>
    </lineage>
</organism>
<accession>A0A0Q3LDV7</accession>
<dbReference type="EnsemblPlants" id="KQJ90757">
    <property type="protein sequence ID" value="KQJ90757"/>
    <property type="gene ID" value="BRADI_4g33755v3"/>
</dbReference>
<dbReference type="SUPFAM" id="SSF54001">
    <property type="entry name" value="Cysteine proteinases"/>
    <property type="match status" value="1"/>
</dbReference>
<reference evidence="6 7" key="1">
    <citation type="journal article" date="2010" name="Nature">
        <title>Genome sequencing and analysis of the model grass Brachypodium distachyon.</title>
        <authorList>
            <consortium name="International Brachypodium Initiative"/>
        </authorList>
    </citation>
    <scope>NUCLEOTIDE SEQUENCE [LARGE SCALE GENOMIC DNA]</scope>
    <source>
        <strain evidence="6 7">Bd21</strain>
    </source>
</reference>
<dbReference type="Proteomes" id="UP000008810">
    <property type="component" value="Chromosome 4"/>
</dbReference>
<dbReference type="EMBL" id="CM000883">
    <property type="protein sequence ID" value="KQJ90757.1"/>
    <property type="molecule type" value="Genomic_DNA"/>
</dbReference>
<keyword evidence="8" id="KW-1185">Reference proteome</keyword>